<dbReference type="EMBL" id="PGFG01000001">
    <property type="protein sequence ID" value="PJJ75907.1"/>
    <property type="molecule type" value="Genomic_DNA"/>
</dbReference>
<protein>
    <submittedName>
        <fullName evidence="5">Glycerate kinase</fullName>
    </submittedName>
</protein>
<keyword evidence="3 4" id="KW-0418">Kinase</keyword>
<organism evidence="5 6">
    <name type="scientific">Thermoflavifilum aggregans</name>
    <dbReference type="NCBI Taxonomy" id="454188"/>
    <lineage>
        <taxon>Bacteria</taxon>
        <taxon>Pseudomonadati</taxon>
        <taxon>Bacteroidota</taxon>
        <taxon>Chitinophagia</taxon>
        <taxon>Chitinophagales</taxon>
        <taxon>Chitinophagaceae</taxon>
        <taxon>Thermoflavifilum</taxon>
    </lineage>
</organism>
<evidence type="ECO:0000256" key="3">
    <source>
        <dbReference type="ARBA" id="ARBA00022777"/>
    </source>
</evidence>
<dbReference type="PANTHER" id="PTHR21599">
    <property type="entry name" value="GLYCERATE KINASE"/>
    <property type="match status" value="1"/>
</dbReference>
<dbReference type="AlphaFoldDB" id="A0A2M9CVK7"/>
<name>A0A2M9CVK7_9BACT</name>
<accession>A0A2M9CVK7</accession>
<dbReference type="GO" id="GO:0031388">
    <property type="term" value="P:organic acid phosphorylation"/>
    <property type="evidence" value="ECO:0007669"/>
    <property type="project" value="UniProtKB-UniRule"/>
</dbReference>
<keyword evidence="2 4" id="KW-0808">Transferase</keyword>
<proteinExistence type="inferred from homology"/>
<comment type="similarity">
    <text evidence="1 4">Belongs to the glycerate kinase type-1 family.</text>
</comment>
<keyword evidence="6" id="KW-1185">Reference proteome</keyword>
<gene>
    <name evidence="5" type="ORF">BXY57_1501</name>
</gene>
<dbReference type="OrthoDB" id="9774290at2"/>
<dbReference type="InterPro" id="IPR036129">
    <property type="entry name" value="Glycerate_kinase_sf"/>
</dbReference>
<dbReference type="InterPro" id="IPR018193">
    <property type="entry name" value="Glyc_kinase_flavodox-like_fold"/>
</dbReference>
<evidence type="ECO:0000313" key="5">
    <source>
        <dbReference type="EMBL" id="PJJ75907.1"/>
    </source>
</evidence>
<dbReference type="Proteomes" id="UP000230000">
    <property type="component" value="Unassembled WGS sequence"/>
</dbReference>
<dbReference type="Pfam" id="PF02595">
    <property type="entry name" value="Gly_kinase"/>
    <property type="match status" value="1"/>
</dbReference>
<dbReference type="SUPFAM" id="SSF110738">
    <property type="entry name" value="Glycerate kinase I"/>
    <property type="match status" value="1"/>
</dbReference>
<evidence type="ECO:0000256" key="2">
    <source>
        <dbReference type="ARBA" id="ARBA00022679"/>
    </source>
</evidence>
<dbReference type="RefSeq" id="WP_100314456.1">
    <property type="nucleotide sequence ID" value="NZ_PGFG01000001.1"/>
</dbReference>
<evidence type="ECO:0000313" key="6">
    <source>
        <dbReference type="Proteomes" id="UP000230000"/>
    </source>
</evidence>
<dbReference type="PANTHER" id="PTHR21599:SF0">
    <property type="entry name" value="GLYCERATE KINASE"/>
    <property type="match status" value="1"/>
</dbReference>
<sequence length="389" mass="42052">MNILVACNSFKHSLSAVEATKSIARGLHKAGLPAQHIQLFPVADGGDFTADTLQFHLGGQRYNVRCHDPLMRPIHARWLWLQEQRAAMIEMAAASGLRLLQPGELNPLQAHTFGTGELILAALNRHPREILIGVGGSATVDGGTGLLRALGAVFLDRHGKELTRLPMQLHRLHRIDDRALEPLRNALQWKVLCDVEIPLLGPRGTVARYASQKGATPAMMAHLEEALHRFAEVTLQQTGISLLRHPGAGAAGGMAGGLHAWLGAALLPGADFFLEYTNMNKALMHTDLVITGEGKLDTQTLDGKAPLVVAQHAHVHQIPVVALAGEIPRLIPPSLQQHFDAIFSIVNGPGSLADHIAATRQHLFRTGTQIGRLLQAGLSFSQSYHSTKK</sequence>
<dbReference type="Gene3D" id="3.40.50.10350">
    <property type="entry name" value="Glycerate kinase, domain 1"/>
    <property type="match status" value="1"/>
</dbReference>
<dbReference type="NCBIfam" id="TIGR00045">
    <property type="entry name" value="glycerate kinase"/>
    <property type="match status" value="1"/>
</dbReference>
<evidence type="ECO:0000256" key="1">
    <source>
        <dbReference type="ARBA" id="ARBA00006284"/>
    </source>
</evidence>
<dbReference type="InterPro" id="IPR004381">
    <property type="entry name" value="Glycerate_kinase"/>
</dbReference>
<reference evidence="5 6" key="1">
    <citation type="submission" date="2017-11" db="EMBL/GenBank/DDBJ databases">
        <title>Genomic Encyclopedia of Archaeal and Bacterial Type Strains, Phase II (KMG-II): From Individual Species to Whole Genera.</title>
        <authorList>
            <person name="Goeker M."/>
        </authorList>
    </citation>
    <scope>NUCLEOTIDE SEQUENCE [LARGE SCALE GENOMIC DNA]</scope>
    <source>
        <strain evidence="5 6">DSM 27268</strain>
    </source>
</reference>
<dbReference type="InterPro" id="IPR018197">
    <property type="entry name" value="Glycerate_kinase_RE-like"/>
</dbReference>
<dbReference type="GO" id="GO:0008887">
    <property type="term" value="F:glycerate kinase activity"/>
    <property type="evidence" value="ECO:0007669"/>
    <property type="project" value="UniProtKB-UniRule"/>
</dbReference>
<comment type="caution">
    <text evidence="5">The sequence shown here is derived from an EMBL/GenBank/DDBJ whole genome shotgun (WGS) entry which is preliminary data.</text>
</comment>
<evidence type="ECO:0000256" key="4">
    <source>
        <dbReference type="PIRNR" id="PIRNR006078"/>
    </source>
</evidence>
<dbReference type="Gene3D" id="3.90.1510.10">
    <property type="entry name" value="Glycerate kinase, domain 2"/>
    <property type="match status" value="1"/>
</dbReference>
<dbReference type="PIRSF" id="PIRSF006078">
    <property type="entry name" value="GlxK"/>
    <property type="match status" value="1"/>
</dbReference>